<proteinExistence type="predicted"/>
<sequence>MQKWMTEFSENEHAVYLHRQIKRHGWLALGARLR</sequence>
<gene>
    <name evidence="1" type="ORF">NCTC13645_00870</name>
</gene>
<name>A0A380NYC9_WEIVI</name>
<organism evidence="1 2">
    <name type="scientific">Weissella viridescens</name>
    <name type="common">Lactobacillus viridescens</name>
    <dbReference type="NCBI Taxonomy" id="1629"/>
    <lineage>
        <taxon>Bacteria</taxon>
        <taxon>Bacillati</taxon>
        <taxon>Bacillota</taxon>
        <taxon>Bacilli</taxon>
        <taxon>Lactobacillales</taxon>
        <taxon>Lactobacillaceae</taxon>
        <taxon>Weissella</taxon>
    </lineage>
</organism>
<dbReference type="EMBL" id="UHIV01000001">
    <property type="protein sequence ID" value="SUP52968.1"/>
    <property type="molecule type" value="Genomic_DNA"/>
</dbReference>
<accession>A0A380NYC9</accession>
<reference evidence="1 2" key="1">
    <citation type="submission" date="2018-06" db="EMBL/GenBank/DDBJ databases">
        <authorList>
            <consortium name="Pathogen Informatics"/>
            <person name="Doyle S."/>
        </authorList>
    </citation>
    <scope>NUCLEOTIDE SEQUENCE [LARGE SCALE GENOMIC DNA]</scope>
    <source>
        <strain evidence="1 2">NCTC13645</strain>
    </source>
</reference>
<dbReference type="AlphaFoldDB" id="A0A380NYC9"/>
<dbReference type="Proteomes" id="UP000254621">
    <property type="component" value="Unassembled WGS sequence"/>
</dbReference>
<evidence type="ECO:0000313" key="2">
    <source>
        <dbReference type="Proteomes" id="UP000254621"/>
    </source>
</evidence>
<protein>
    <submittedName>
        <fullName evidence="1">Uncharacterized protein</fullName>
    </submittedName>
</protein>
<evidence type="ECO:0000313" key="1">
    <source>
        <dbReference type="EMBL" id="SUP52968.1"/>
    </source>
</evidence>